<evidence type="ECO:0000313" key="3">
    <source>
        <dbReference type="Proteomes" id="UP000017842"/>
    </source>
</evidence>
<dbReference type="AlphaFoldDB" id="V5C3M5"/>
<proteinExistence type="predicted"/>
<organism evidence="2 3">
    <name type="scientific">Methyloglobulus morosus KoM1</name>
    <dbReference type="NCBI Taxonomy" id="1116472"/>
    <lineage>
        <taxon>Bacteria</taxon>
        <taxon>Pseudomonadati</taxon>
        <taxon>Pseudomonadota</taxon>
        <taxon>Gammaproteobacteria</taxon>
        <taxon>Methylococcales</taxon>
        <taxon>Methylococcaceae</taxon>
        <taxon>Methyloglobulus</taxon>
    </lineage>
</organism>
<dbReference type="NCBIfam" id="NF033558">
    <property type="entry name" value="transpos_IS1"/>
    <property type="match status" value="1"/>
</dbReference>
<evidence type="ECO:0000313" key="2">
    <source>
        <dbReference type="EMBL" id="ESS71423.1"/>
    </source>
</evidence>
<dbReference type="InterPro" id="IPR051354">
    <property type="entry name" value="Transposase_27_IS1"/>
</dbReference>
<feature type="domain" description="Terminase ATPase subunit N-terminal" evidence="1">
    <location>
        <begin position="45"/>
        <end position="79"/>
    </location>
</feature>
<reference evidence="2 3" key="1">
    <citation type="journal article" date="2013" name="Genome Announc.">
        <title>Draft Genome Sequence of the Methanotrophic Gammaproteobacterium Methyloglobulus morosus DSM 22980 Strain KoM1.</title>
        <authorList>
            <person name="Poehlein A."/>
            <person name="Deutzmann J.S."/>
            <person name="Daniel R."/>
            <person name="Simeonova D.D."/>
        </authorList>
    </citation>
    <scope>NUCLEOTIDE SEQUENCE [LARGE SCALE GENOMIC DNA]</scope>
    <source>
        <strain evidence="2 3">KoM1</strain>
    </source>
</reference>
<gene>
    <name evidence="2" type="ORF">MGMO_104c00020</name>
</gene>
<name>V5C3M5_9GAMM</name>
<dbReference type="SUPFAM" id="SSF46689">
    <property type="entry name" value="Homeodomain-like"/>
    <property type="match status" value="1"/>
</dbReference>
<protein>
    <recommendedName>
        <fullName evidence="1">Terminase ATPase subunit N-terminal domain-containing protein</fullName>
    </recommendedName>
</protein>
<dbReference type="InterPro" id="IPR009057">
    <property type="entry name" value="Homeodomain-like_sf"/>
</dbReference>
<dbReference type="PANTHER" id="PTHR33293">
    <property type="entry name" value="INSERTION ELEMENT IS1 1 PROTEIN INSB-RELATED"/>
    <property type="match status" value="1"/>
</dbReference>
<accession>V5C3M5</accession>
<dbReference type="Proteomes" id="UP000017842">
    <property type="component" value="Unassembled WGS sequence"/>
</dbReference>
<keyword evidence="3" id="KW-1185">Reference proteome</keyword>
<dbReference type="Pfam" id="PF06056">
    <property type="entry name" value="Terminase_5"/>
    <property type="match status" value="1"/>
</dbReference>
<dbReference type="PANTHER" id="PTHR33293:SF2">
    <property type="entry name" value="TRANSPOSASE"/>
    <property type="match status" value="1"/>
</dbReference>
<dbReference type="eggNOG" id="COG3677">
    <property type="taxonomic scope" value="Bacteria"/>
</dbReference>
<dbReference type="PATRIC" id="fig|1116472.3.peg.2818"/>
<sequence>MDCPKCGKQANCKDGRANGRQRYLCKDCNHRYTVAQRSTAGDGAVKRQALELYLEGLGFRSIGRMLGFSNVTILNWIRAFGEQLEGIKNDSPVQVVEIDEMHSYVGSKKTIAGYGLLLIDMGKGSSVAYWAPGELQRGKGSGKPWRQSRAK</sequence>
<comment type="caution">
    <text evidence="2">The sequence shown here is derived from an EMBL/GenBank/DDBJ whole genome shotgun (WGS) entry which is preliminary data.</text>
</comment>
<dbReference type="EMBL" id="AYLO01000099">
    <property type="protein sequence ID" value="ESS71423.1"/>
    <property type="molecule type" value="Genomic_DNA"/>
</dbReference>
<dbReference type="InterPro" id="IPR010332">
    <property type="entry name" value="ATPase_terminase-su_N"/>
</dbReference>
<evidence type="ECO:0000259" key="1">
    <source>
        <dbReference type="Pfam" id="PF06056"/>
    </source>
</evidence>